<proteinExistence type="predicted"/>
<evidence type="ECO:0000259" key="1">
    <source>
        <dbReference type="Pfam" id="PF00149"/>
    </source>
</evidence>
<dbReference type="Pfam" id="PF00149">
    <property type="entry name" value="Metallophos"/>
    <property type="match status" value="1"/>
</dbReference>
<dbReference type="EMBL" id="BART01007835">
    <property type="protein sequence ID" value="GAG64377.1"/>
    <property type="molecule type" value="Genomic_DNA"/>
</dbReference>
<gene>
    <name evidence="2" type="ORF">S01H4_17757</name>
</gene>
<dbReference type="InterPro" id="IPR004843">
    <property type="entry name" value="Calcineurin-like_PHP"/>
</dbReference>
<dbReference type="PANTHER" id="PTHR45867">
    <property type="entry name" value="PURPLE ACID PHOSPHATASE"/>
    <property type="match status" value="1"/>
</dbReference>
<accession>X1A2F2</accession>
<dbReference type="AlphaFoldDB" id="X1A2F2"/>
<comment type="caution">
    <text evidence="2">The sequence shown here is derived from an EMBL/GenBank/DDBJ whole genome shotgun (WGS) entry which is preliminary data.</text>
</comment>
<evidence type="ECO:0000313" key="2">
    <source>
        <dbReference type="EMBL" id="GAG64377.1"/>
    </source>
</evidence>
<name>X1A2F2_9ZZZZ</name>
<dbReference type="InterPro" id="IPR029052">
    <property type="entry name" value="Metallo-depent_PP-like"/>
</dbReference>
<feature type="domain" description="Calcineurin-like phosphoesterase" evidence="1">
    <location>
        <begin position="21"/>
        <end position="194"/>
    </location>
</feature>
<dbReference type="SUPFAM" id="SSF56300">
    <property type="entry name" value="Metallo-dependent phosphatases"/>
    <property type="match status" value="1"/>
</dbReference>
<dbReference type="GO" id="GO:0016787">
    <property type="term" value="F:hydrolase activity"/>
    <property type="evidence" value="ECO:0007669"/>
    <property type="project" value="InterPro"/>
</dbReference>
<dbReference type="Gene3D" id="3.60.21.10">
    <property type="match status" value="1"/>
</dbReference>
<reference evidence="2" key="1">
    <citation type="journal article" date="2014" name="Front. Microbiol.">
        <title>High frequency of phylogenetically diverse reductive dehalogenase-homologous genes in deep subseafloor sedimentary metagenomes.</title>
        <authorList>
            <person name="Kawai M."/>
            <person name="Futagami T."/>
            <person name="Toyoda A."/>
            <person name="Takaki Y."/>
            <person name="Nishi S."/>
            <person name="Hori S."/>
            <person name="Arai W."/>
            <person name="Tsubouchi T."/>
            <person name="Morono Y."/>
            <person name="Uchiyama I."/>
            <person name="Ito T."/>
            <person name="Fujiyama A."/>
            <person name="Inagaki F."/>
            <person name="Takami H."/>
        </authorList>
    </citation>
    <scope>NUCLEOTIDE SEQUENCE</scope>
    <source>
        <strain evidence="2">Expedition CK06-06</strain>
    </source>
</reference>
<organism evidence="2">
    <name type="scientific">marine sediment metagenome</name>
    <dbReference type="NCBI Taxonomy" id="412755"/>
    <lineage>
        <taxon>unclassified sequences</taxon>
        <taxon>metagenomes</taxon>
        <taxon>ecological metagenomes</taxon>
    </lineage>
</organism>
<sequence length="267" mass="30057">MPDGDLKSFKTFPVHTDTFSFIAFGDTRSDSAAHQSVVNRIAKYAFDLILHSGDLVNRGDDAIDWRTFFNIEDTLLQSKHFLATIGNHEHPYWAYDTLFSLPGAEYFYSLNYGNAHFIMLNTEMDLYVPQKNWLINDLITARSDTSIDWIFVNLHRPPYSSGSHGSAQDVKKAYCSILSEYGVDIVFCGHDHSYERTSKIDGVVYIVTAGGGAPLYEVDKSDWTVKSKSIHHFCLVKIMGRKLILKAIAADGKIFDSLILDKSPGIK</sequence>
<dbReference type="PANTHER" id="PTHR45867:SF3">
    <property type="entry name" value="ACID PHOSPHATASE TYPE 7"/>
    <property type="match status" value="1"/>
</dbReference>
<protein>
    <recommendedName>
        <fullName evidence="1">Calcineurin-like phosphoesterase domain-containing protein</fullName>
    </recommendedName>
</protein>